<dbReference type="GeneID" id="113059535"/>
<evidence type="ECO:0000256" key="10">
    <source>
        <dbReference type="SAM" id="MobiDB-lite"/>
    </source>
</evidence>
<dbReference type="InterPro" id="IPR001012">
    <property type="entry name" value="UBX_dom"/>
</dbReference>
<name>A0A6P6LK80_CARAU</name>
<comment type="subcellular location">
    <subcellularLocation>
        <location evidence="1">Cytoplasm</location>
        <location evidence="1">Cytoskeleton</location>
    </subcellularLocation>
</comment>
<dbReference type="RefSeq" id="XP_026083871.1">
    <property type="nucleotide sequence ID" value="XM_026228086.1"/>
</dbReference>
<dbReference type="InterPro" id="IPR012989">
    <property type="entry name" value="SEP_domain"/>
</dbReference>
<dbReference type="SUPFAM" id="SSF102848">
    <property type="entry name" value="NSFL1 (p97 ATPase) cofactor p47, SEP domain"/>
    <property type="match status" value="1"/>
</dbReference>
<keyword evidence="4" id="KW-0206">Cytoskeleton</keyword>
<evidence type="ECO:0000256" key="9">
    <source>
        <dbReference type="ARBA" id="ARBA00081109"/>
    </source>
</evidence>
<dbReference type="PANTHER" id="PTHR23333:SF4">
    <property type="entry name" value="UBX DOMAIN-CONTAINING PROTEIN 11"/>
    <property type="match status" value="1"/>
</dbReference>
<dbReference type="SUPFAM" id="SSF54236">
    <property type="entry name" value="Ubiquitin-like"/>
    <property type="match status" value="1"/>
</dbReference>
<keyword evidence="3" id="KW-0175">Coiled coil</keyword>
<dbReference type="KEGG" id="caua:113059535"/>
<organism evidence="13 14">
    <name type="scientific">Carassius auratus</name>
    <name type="common">Goldfish</name>
    <dbReference type="NCBI Taxonomy" id="7957"/>
    <lineage>
        <taxon>Eukaryota</taxon>
        <taxon>Metazoa</taxon>
        <taxon>Chordata</taxon>
        <taxon>Craniata</taxon>
        <taxon>Vertebrata</taxon>
        <taxon>Euteleostomi</taxon>
        <taxon>Actinopterygii</taxon>
        <taxon>Neopterygii</taxon>
        <taxon>Teleostei</taxon>
        <taxon>Ostariophysi</taxon>
        <taxon>Cypriniformes</taxon>
        <taxon>Cyprinidae</taxon>
        <taxon>Cyprininae</taxon>
        <taxon>Carassius</taxon>
    </lineage>
</organism>
<dbReference type="Proteomes" id="UP000515129">
    <property type="component" value="Chromosome 41"/>
</dbReference>
<feature type="domain" description="SEP" evidence="12">
    <location>
        <begin position="223"/>
        <end position="287"/>
    </location>
</feature>
<dbReference type="PANTHER" id="PTHR23333">
    <property type="entry name" value="UBX DOMAIN CONTAINING PROTEIN"/>
    <property type="match status" value="1"/>
</dbReference>
<comment type="function">
    <text evidence="5">May be involved in the reorganization of actin cytoskeleton mediated by RND1, RND2 and RND3. Promotes RHOA activation mediated by GNA12 and GNA13.</text>
</comment>
<gene>
    <name evidence="14" type="primary">ubxn11</name>
</gene>
<protein>
    <recommendedName>
        <fullName evidence="7">UBX domain-containing protein 11</fullName>
    </recommendedName>
    <alternativeName>
        <fullName evidence="9">Socius</fullName>
    </alternativeName>
    <alternativeName>
        <fullName evidence="8">UBX domain-containing protein 5</fullName>
    </alternativeName>
</protein>
<dbReference type="PROSITE" id="PS50033">
    <property type="entry name" value="UBX"/>
    <property type="match status" value="1"/>
</dbReference>
<dbReference type="InterPro" id="IPR029071">
    <property type="entry name" value="Ubiquitin-like_domsf"/>
</dbReference>
<dbReference type="SMART" id="SM00553">
    <property type="entry name" value="SEP"/>
    <property type="match status" value="1"/>
</dbReference>
<evidence type="ECO:0000313" key="13">
    <source>
        <dbReference type="Proteomes" id="UP000515129"/>
    </source>
</evidence>
<evidence type="ECO:0000256" key="3">
    <source>
        <dbReference type="ARBA" id="ARBA00023054"/>
    </source>
</evidence>
<dbReference type="GO" id="GO:0043161">
    <property type="term" value="P:proteasome-mediated ubiquitin-dependent protein catabolic process"/>
    <property type="evidence" value="ECO:0007669"/>
    <property type="project" value="TreeGrafter"/>
</dbReference>
<dbReference type="Pfam" id="PF00789">
    <property type="entry name" value="UBX"/>
    <property type="match status" value="1"/>
</dbReference>
<accession>A0A6P6LK80</accession>
<evidence type="ECO:0000256" key="4">
    <source>
        <dbReference type="ARBA" id="ARBA00023212"/>
    </source>
</evidence>
<dbReference type="CDD" id="cd17077">
    <property type="entry name" value="UBX_UBXN11"/>
    <property type="match status" value="1"/>
</dbReference>
<evidence type="ECO:0000256" key="8">
    <source>
        <dbReference type="ARBA" id="ARBA00075811"/>
    </source>
</evidence>
<evidence type="ECO:0000256" key="1">
    <source>
        <dbReference type="ARBA" id="ARBA00004245"/>
    </source>
</evidence>
<feature type="region of interest" description="Disordered" evidence="10">
    <location>
        <begin position="1"/>
        <end position="33"/>
    </location>
</feature>
<dbReference type="OrthoDB" id="25887at2759"/>
<dbReference type="FunFam" id="3.30.420.210:FF:000003">
    <property type="entry name" value="UBX domain protein 11"/>
    <property type="match status" value="1"/>
</dbReference>
<keyword evidence="13" id="KW-1185">Reference proteome</keyword>
<dbReference type="InterPro" id="IPR036241">
    <property type="entry name" value="NSFL1C_SEP_dom_sf"/>
</dbReference>
<dbReference type="Gene3D" id="3.30.420.210">
    <property type="entry name" value="SEP domain"/>
    <property type="match status" value="1"/>
</dbReference>
<evidence type="ECO:0000313" key="14">
    <source>
        <dbReference type="RefSeq" id="XP_026083871.1"/>
    </source>
</evidence>
<feature type="region of interest" description="Disordered" evidence="10">
    <location>
        <begin position="291"/>
        <end position="327"/>
    </location>
</feature>
<evidence type="ECO:0000256" key="2">
    <source>
        <dbReference type="ARBA" id="ARBA00022490"/>
    </source>
</evidence>
<feature type="compositionally biased region" description="Polar residues" evidence="10">
    <location>
        <begin position="310"/>
        <end position="326"/>
    </location>
</feature>
<dbReference type="GO" id="GO:0005856">
    <property type="term" value="C:cytoskeleton"/>
    <property type="evidence" value="ECO:0007669"/>
    <property type="project" value="UniProtKB-SubCell"/>
</dbReference>
<dbReference type="Gene3D" id="3.10.20.90">
    <property type="entry name" value="Phosphatidylinositol 3-kinase Catalytic Subunit, Chain A, domain 1"/>
    <property type="match status" value="1"/>
</dbReference>
<comment type="subunit">
    <text evidence="6">Interacts with GNA12, GNA13, RND1, RND2 and RND3.</text>
</comment>
<dbReference type="Pfam" id="PF08059">
    <property type="entry name" value="SEP"/>
    <property type="match status" value="1"/>
</dbReference>
<evidence type="ECO:0000259" key="11">
    <source>
        <dbReference type="PROSITE" id="PS50033"/>
    </source>
</evidence>
<reference evidence="14" key="1">
    <citation type="submission" date="2025-08" db="UniProtKB">
        <authorList>
            <consortium name="RefSeq"/>
        </authorList>
    </citation>
    <scope>IDENTIFICATION</scope>
    <source>
        <strain evidence="14">Wakin</strain>
        <tissue evidence="14">Muscle</tissue>
    </source>
</reference>
<dbReference type="PROSITE" id="PS51399">
    <property type="entry name" value="SEP"/>
    <property type="match status" value="1"/>
</dbReference>
<dbReference type="AlphaFoldDB" id="A0A6P6LK80"/>
<evidence type="ECO:0000256" key="6">
    <source>
        <dbReference type="ARBA" id="ARBA00062345"/>
    </source>
</evidence>
<dbReference type="GO" id="GO:0043130">
    <property type="term" value="F:ubiquitin binding"/>
    <property type="evidence" value="ECO:0007669"/>
    <property type="project" value="TreeGrafter"/>
</dbReference>
<evidence type="ECO:0000256" key="5">
    <source>
        <dbReference type="ARBA" id="ARBA00059434"/>
    </source>
</evidence>
<evidence type="ECO:0000256" key="7">
    <source>
        <dbReference type="ARBA" id="ARBA00073759"/>
    </source>
</evidence>
<feature type="domain" description="UBX" evidence="11">
    <location>
        <begin position="394"/>
        <end position="471"/>
    </location>
</feature>
<evidence type="ECO:0000259" key="12">
    <source>
        <dbReference type="PROSITE" id="PS51399"/>
    </source>
</evidence>
<sequence length="505" mass="57010">MSSPLSTLKKNKRVPLPDMKSEGDRKPYKDRSDNDYEAKLFREIFPQNQPVPHITDNLSTVRSKVMQKKVAKEAPPSDFELMSSMMQKIVQLEKKVKTQAVDIEHKARRITVLEEKLNLFQDAKGKSTSNENQDEELVKLCLKLQNQVLEMEKFLNDYGMIWVGRYEEREQANSHLPGATNARKSLRMNYDLVLQNIQELNIVAGEGESHVTAVPGGAKLTQQSSIPLWLYKNGIVMFSGPFRSYQDPRTQEFMQDLMDGFFPSELQERFPNGVPFQVSDKRDEEFIVRRPGTEFPGRGQTIDGAGSHSMHLSEQTSSTAPKQSQIPGRKLSMEQFLRKLPETVVKEGKVISIRDSVKAHLLGFPDGAKRHSVTTVETSALQALRECETDSSLSAPDVTTLRLKAEDGMETFIMRMFFRETIGDLRHYLDLKRGPDAALYDIISAFPQRCYSDDTQTLASCGLTPNAALLLRPRASSHRQCGDTKNNNHPLIVKYPVSITGALSD</sequence>
<keyword evidence="2" id="KW-0963">Cytoplasm</keyword>
<dbReference type="CTD" id="91544"/>
<feature type="compositionally biased region" description="Basic and acidic residues" evidence="10">
    <location>
        <begin position="19"/>
        <end position="33"/>
    </location>
</feature>
<proteinExistence type="predicted"/>